<keyword evidence="4" id="KW-0812">Transmembrane</keyword>
<accession>A0A2K8KNG1</accession>
<keyword evidence="4" id="KW-0472">Membrane</keyword>
<dbReference type="InterPro" id="IPR001173">
    <property type="entry name" value="Glyco_trans_2-like"/>
</dbReference>
<name>A0A2K8KNG1_9GAMM</name>
<evidence type="ECO:0000313" key="6">
    <source>
        <dbReference type="EMBL" id="ATX75441.1"/>
    </source>
</evidence>
<dbReference type="EMBL" id="CP011797">
    <property type="protein sequence ID" value="ATX75441.1"/>
    <property type="molecule type" value="Genomic_DNA"/>
</dbReference>
<feature type="transmembrane region" description="Helical" evidence="4">
    <location>
        <begin position="340"/>
        <end position="360"/>
    </location>
</feature>
<organism evidence="6 7">
    <name type="scientific">Reinekea forsetii</name>
    <dbReference type="NCBI Taxonomy" id="1336806"/>
    <lineage>
        <taxon>Bacteria</taxon>
        <taxon>Pseudomonadati</taxon>
        <taxon>Pseudomonadota</taxon>
        <taxon>Gammaproteobacteria</taxon>
        <taxon>Oceanospirillales</taxon>
        <taxon>Saccharospirillaceae</taxon>
        <taxon>Reinekea</taxon>
    </lineage>
</organism>
<dbReference type="PANTHER" id="PTHR43630">
    <property type="entry name" value="POLY-BETA-1,6-N-ACETYL-D-GLUCOSAMINE SYNTHASE"/>
    <property type="match status" value="1"/>
</dbReference>
<feature type="transmembrane region" description="Helical" evidence="4">
    <location>
        <begin position="20"/>
        <end position="43"/>
    </location>
</feature>
<dbReference type="CDD" id="cd06439">
    <property type="entry name" value="CESA_like_1"/>
    <property type="match status" value="1"/>
</dbReference>
<evidence type="ECO:0000256" key="1">
    <source>
        <dbReference type="ARBA" id="ARBA00006739"/>
    </source>
</evidence>
<evidence type="ECO:0000256" key="2">
    <source>
        <dbReference type="ARBA" id="ARBA00022676"/>
    </source>
</evidence>
<dbReference type="Gene3D" id="3.90.550.10">
    <property type="entry name" value="Spore Coat Polysaccharide Biosynthesis Protein SpsA, Chain A"/>
    <property type="match status" value="1"/>
</dbReference>
<dbReference type="Proteomes" id="UP000229757">
    <property type="component" value="Chromosome"/>
</dbReference>
<keyword evidence="7" id="KW-1185">Reference proteome</keyword>
<dbReference type="InterPro" id="IPR029044">
    <property type="entry name" value="Nucleotide-diphossugar_trans"/>
</dbReference>
<comment type="similarity">
    <text evidence="1">Belongs to the glycosyltransferase 2 family.</text>
</comment>
<evidence type="ECO:0000259" key="5">
    <source>
        <dbReference type="Pfam" id="PF00535"/>
    </source>
</evidence>
<protein>
    <submittedName>
        <fullName evidence="6">Glycosyltransferase, GT2 family</fullName>
        <ecNumber evidence="6">2.4.1.-</ecNumber>
    </submittedName>
</protein>
<dbReference type="EC" id="2.4.1.-" evidence="6"/>
<keyword evidence="2 6" id="KW-0328">Glycosyltransferase</keyword>
<dbReference type="GO" id="GO:0016757">
    <property type="term" value="F:glycosyltransferase activity"/>
    <property type="evidence" value="ECO:0007669"/>
    <property type="project" value="UniProtKB-KW"/>
</dbReference>
<keyword evidence="4" id="KW-1133">Transmembrane helix</keyword>
<evidence type="ECO:0000256" key="3">
    <source>
        <dbReference type="ARBA" id="ARBA00022679"/>
    </source>
</evidence>
<proteinExistence type="inferred from homology"/>
<dbReference type="KEGG" id="rfo:REIFOR_00264"/>
<keyword evidence="3 6" id="KW-0808">Transferase</keyword>
<gene>
    <name evidence="6" type="ORF">REIFOR_00264</name>
</gene>
<dbReference type="Pfam" id="PF00535">
    <property type="entry name" value="Glycos_transf_2"/>
    <property type="match status" value="1"/>
</dbReference>
<dbReference type="AlphaFoldDB" id="A0A2K8KNG1"/>
<feature type="transmembrane region" description="Helical" evidence="4">
    <location>
        <begin position="372"/>
        <end position="391"/>
    </location>
</feature>
<dbReference type="PANTHER" id="PTHR43630:SF1">
    <property type="entry name" value="POLY-BETA-1,6-N-ACETYL-D-GLUCOSAMINE SYNTHASE"/>
    <property type="match status" value="1"/>
</dbReference>
<dbReference type="SUPFAM" id="SSF53448">
    <property type="entry name" value="Nucleotide-diphospho-sugar transferases"/>
    <property type="match status" value="1"/>
</dbReference>
<feature type="domain" description="Glycosyltransferase 2-like" evidence="5">
    <location>
        <begin position="72"/>
        <end position="233"/>
    </location>
</feature>
<evidence type="ECO:0000256" key="4">
    <source>
        <dbReference type="SAM" id="Phobius"/>
    </source>
</evidence>
<feature type="transmembrane region" description="Helical" evidence="4">
    <location>
        <begin position="315"/>
        <end position="334"/>
    </location>
</feature>
<evidence type="ECO:0000313" key="7">
    <source>
        <dbReference type="Proteomes" id="UP000229757"/>
    </source>
</evidence>
<reference evidence="6 7" key="1">
    <citation type="journal article" date="2017" name="Environ. Microbiol.">
        <title>Genomic and physiological analyses of 'Reinekea forsetii' reveal a versatile opportunistic lifestyle during spring algae blooms.</title>
        <authorList>
            <person name="Avci B."/>
            <person name="Hahnke R.L."/>
            <person name="Chafee M."/>
            <person name="Fischer T."/>
            <person name="Gruber-Vodicka H."/>
            <person name="Tegetmeyer H.E."/>
            <person name="Harder J."/>
            <person name="Fuchs B.M."/>
            <person name="Amann R.I."/>
            <person name="Teeling H."/>
        </authorList>
    </citation>
    <scope>NUCLEOTIDE SEQUENCE [LARGE SCALE GENOMIC DNA]</scope>
    <source>
        <strain evidence="6 7">Hel1_31_D35</strain>
    </source>
</reference>
<sequence>MPQKYGSLKGLTDLINMSKGVATLIILFFWLCVFCSLYSYFLYPLLLLIGVKKYAKASVITNPRTDHLLNYSLIVTAYNEAQRIEEKIINLLALEFDPARLELIIASDCSDDGTDALVASFSDRGIVLVRAPQRLGKENAQWSAIQRATGDVLVFSDVATLMQVDAIEKLDRHFQRGDVGAVSSEDRFVGTQGAVAGEGFYVRYEMWLRRQESRLGGLVGLSGSFFAARRDLCRQWDIHSPSDFNTALNCARAGLQSISAPDVLGFYADLKDPSKEYARKVRTVLRGMTGLSRHPEVLNVSRFGFYAVQVFSHKLMRWAVPWFLLALLLVSASLAGVGGFYRLALIGQILFYATAGLAHLSERMRALAPIRLIYFFVQVNLALMDSALKFFSGTRMTTWKPSAR</sequence>